<dbReference type="EMBL" id="JAAAHW010000008">
    <property type="protein sequence ID" value="KAG0007130.1"/>
    <property type="molecule type" value="Genomic_DNA"/>
</dbReference>
<evidence type="ECO:0000313" key="3">
    <source>
        <dbReference type="Proteomes" id="UP000749646"/>
    </source>
</evidence>
<feature type="compositionally biased region" description="Low complexity" evidence="1">
    <location>
        <begin position="546"/>
        <end position="555"/>
    </location>
</feature>
<evidence type="ECO:0000313" key="2">
    <source>
        <dbReference type="EMBL" id="KAG0007130.1"/>
    </source>
</evidence>
<sequence>MSKRTPRQHIPRLLQPRSSKSTGIPNSVAGSRRSPSKESSKESSKEQLAISYVKHVASTKQALPIVFVEDSGDEVEVDAEHNIRTTNSHSVDENWFELSCVEPGFCIVSPAPDTHQDNEVSSTPSIYYQVIPGSEDELSDQSPQKNMEHDDLLLLSDSVSTPSTEPLLDQSTKSSDEASDSLAAPRIAEIIQVTTRPISLEPEGIKKPSQHHFSTVRSYLLRERTFQQRKPYTADKQLHARLIGSRRGSSRPFSSTDFIREDALLTDLQDDEEDPDYEEHQSLPINDSSIAMADRPQSRHTGHSRHAEDMDFSLRGLDDDELPTTDELRRRYQIQRQATDTAHDPVSQSLRHMLPPLRLPSALSIRARRKLERLAKQQMEPLESPDAEPLMAPWSRSQSPCHPSSGVMDEDMARLQSDDGPILGAALPPDVTGAGDGNCHFNQISSSDCDEDTTVLARAKKMKKHRQHVLPKAFFKRNLLPDDAAALKALRSSKVLETAARAEPLHVQLAHHAKRRIKRSGQGGGALDEFIAQLAQDKSDSEDGSTRSPSPSSLQDSDDDATRSSDQISRPTLQDTMAASSYSLSSRTNTHHYQRQSSTKDVNSSDQHGSGSDDDNSLDWRRLGSGDFQYDLYGHRVKSYEGDTVNRYEHDYDHDNWADYQRRNSDVGQDSIDNDSASILEIQDSRGQRTGLEYPIRRYDTTTPRYRPRELCHVKIVRRTRAPRPARTHQRSKQYQTTHRKPNAPHQRTLYSHFSSCFSADQAPSLDHISSPPLSIPEAQKTQGPLPTLLERQRKINNASGFKGLMLTDNTIPNGLYFSRETYTGRGMLSRILHAISPHPNEALSIQEHVSQVVFFGQPFTPDWQDVSSIERALGSVLLDFERRFQLIEESQRNHDTGNLRGDTHAPSELAACLLTLENMTLLLIERSATPSRLDFVSFWTTRTAENDVGGEGLSNGIVWQEQGDHILMLLQGMCLLHQFGKDGSSNTAIRTTENWELVIWLIQENWLDRTPPESTMTERQLRKLLVFCYSRTHIWGWTPCADVVIHIYRYFSNRGFQDMPTELGYRLPEFLKRMITILPKNAAQPNAKAADCPMAPTEFQPNMAFAETVDNLLNFEKSDDASRRILLEAAFYLGAVWQRQGGSSGVFSEGGRSPEKIVEYLFGRIEFMCRTFEHDLATMDDMSTVYMPRNKRKAPLSALIEMTLDYIARLLTRLSRFLSPDIAYPPELRLQAIGIVERFLTQRKAHAEHLCNLKTKQIQRNVQTSAEVADRATVGGYTEEITEDGFSLLDYDFIFDDSELMDYPQSSESKILEPSTISFSPENTQPLLGMPVGHPRDIDLVKIILSWLHPSLENLVRTRLQVLHDKQQQQQARSTIATNFAQHENNIASFFTATRGTEGRNSDLSARLSNIASISLQGVWRVLGVHADCSVILVDQDKRKIEDVAALFKHESWLSPWIQHWKLQDELIWATCMIESHPRMLLTYEDMFLDLWFSTISLPVHELTTQHRFLHAILRFSDSIVADTGDQPVLFSRYLFRDLPIAHLDYPGSRAPVPTSYLEEMYVGRSLEATNQDAKLFREFKESRLQLIVKVLSNIGEHCLAVKPAADATDQQVYHQAQAIKSRYQSYLDLLLNQIKKDYERLESKRMVRESIQHVELAHHVVGQVLQHCGLVMQNSQLAGPHDSIMNFLTSSRQFPQPRMDGVYVHQRIRGYAYLYQAGEKLFFHDLLDIVLNRLKLVPGRNALRFKWPIQASDNATQIPVGNGAQMSTGDGDPSFALLELRVIDNGLKIYDSSDNNRVSPAKGSANIQHLFGIQQGRSGIVPGVPNANRVAAIAHGPTDAAKKDSSTKTSIQTLLSNLALKQQDRHHYADEALRTLISSLRNVALETEDRTQWTASVEPHEGFSALKALESFQKETSVLFASILQCLAGCFDLINMRWMDLVRTRLGGTGLQDDETDRILGESMDPSGALYLFGQVLQAIEAIVKVARKIKTEHAYFYF</sequence>
<dbReference type="GO" id="GO:0000724">
    <property type="term" value="P:double-strand break repair via homologous recombination"/>
    <property type="evidence" value="ECO:0007669"/>
    <property type="project" value="TreeGrafter"/>
</dbReference>
<dbReference type="PANTHER" id="PTHR28122:SF1">
    <property type="entry name" value="E3 UBIQUITIN-PROTEIN LIGASE SUBSTRATE RECEPTOR MMS22"/>
    <property type="match status" value="1"/>
</dbReference>
<dbReference type="OrthoDB" id="2386201at2759"/>
<dbReference type="GO" id="GO:0035361">
    <property type="term" value="C:Cul8-RING ubiquitin ligase complex"/>
    <property type="evidence" value="ECO:0007669"/>
    <property type="project" value="TreeGrafter"/>
</dbReference>
<dbReference type="InterPro" id="IPR019021">
    <property type="entry name" value="Mms22"/>
</dbReference>
<feature type="compositionally biased region" description="Basic residues" evidence="1">
    <location>
        <begin position="1"/>
        <end position="10"/>
    </location>
</feature>
<reference evidence="2" key="1">
    <citation type="journal article" date="2020" name="Fungal Divers.">
        <title>Resolving the Mortierellaceae phylogeny through synthesis of multi-gene phylogenetics and phylogenomics.</title>
        <authorList>
            <person name="Vandepol N."/>
            <person name="Liber J."/>
            <person name="Desiro A."/>
            <person name="Na H."/>
            <person name="Kennedy M."/>
            <person name="Barry K."/>
            <person name="Grigoriev I.V."/>
            <person name="Miller A.N."/>
            <person name="O'Donnell K."/>
            <person name="Stajich J.E."/>
            <person name="Bonito G."/>
        </authorList>
    </citation>
    <scope>NUCLEOTIDE SEQUENCE</scope>
    <source>
        <strain evidence="2">MES-2147</strain>
    </source>
</reference>
<dbReference type="Pfam" id="PF09462">
    <property type="entry name" value="Mus7"/>
    <property type="match status" value="1"/>
</dbReference>
<feature type="compositionally biased region" description="Polar residues" evidence="1">
    <location>
        <begin position="564"/>
        <end position="588"/>
    </location>
</feature>
<evidence type="ECO:0008006" key="4">
    <source>
        <dbReference type="Google" id="ProtNLM"/>
    </source>
</evidence>
<feature type="region of interest" description="Disordered" evidence="1">
    <location>
        <begin position="721"/>
        <end position="745"/>
    </location>
</feature>
<feature type="region of interest" description="Disordered" evidence="1">
    <location>
        <begin position="536"/>
        <end position="619"/>
    </location>
</feature>
<feature type="region of interest" description="Disordered" evidence="1">
    <location>
        <begin position="1"/>
        <end position="46"/>
    </location>
</feature>
<dbReference type="PANTHER" id="PTHR28122">
    <property type="entry name" value="E3 UBIQUITIN-PROTEIN LIGASE SUBSTRATE RECEPTOR MMS22"/>
    <property type="match status" value="1"/>
</dbReference>
<name>A0A9P6MLE0_9FUNG</name>
<feature type="compositionally biased region" description="Polar residues" evidence="1">
    <location>
        <begin position="161"/>
        <end position="173"/>
    </location>
</feature>
<accession>A0A9P6MLE0</accession>
<feature type="region of interest" description="Disordered" evidence="1">
    <location>
        <begin position="158"/>
        <end position="182"/>
    </location>
</feature>
<protein>
    <recommendedName>
        <fullName evidence="4">Mus7/MMS22 family-domain-containing protein</fullName>
    </recommendedName>
</protein>
<proteinExistence type="predicted"/>
<comment type="caution">
    <text evidence="2">The sequence shown here is derived from an EMBL/GenBank/DDBJ whole genome shotgun (WGS) entry which is preliminary data.</text>
</comment>
<feature type="compositionally biased region" description="Polar residues" evidence="1">
    <location>
        <begin position="16"/>
        <end position="29"/>
    </location>
</feature>
<dbReference type="GO" id="GO:0031297">
    <property type="term" value="P:replication fork processing"/>
    <property type="evidence" value="ECO:0007669"/>
    <property type="project" value="InterPro"/>
</dbReference>
<evidence type="ECO:0000256" key="1">
    <source>
        <dbReference type="SAM" id="MobiDB-lite"/>
    </source>
</evidence>
<dbReference type="GO" id="GO:0005634">
    <property type="term" value="C:nucleus"/>
    <property type="evidence" value="ECO:0007669"/>
    <property type="project" value="InterPro"/>
</dbReference>
<dbReference type="Proteomes" id="UP000749646">
    <property type="component" value="Unassembled WGS sequence"/>
</dbReference>
<feature type="compositionally biased region" description="Basic residues" evidence="1">
    <location>
        <begin position="721"/>
        <end position="743"/>
    </location>
</feature>
<feature type="compositionally biased region" description="Basic and acidic residues" evidence="1">
    <location>
        <begin position="35"/>
        <end position="45"/>
    </location>
</feature>
<organism evidence="2 3">
    <name type="scientific">Modicella reniformis</name>
    <dbReference type="NCBI Taxonomy" id="1440133"/>
    <lineage>
        <taxon>Eukaryota</taxon>
        <taxon>Fungi</taxon>
        <taxon>Fungi incertae sedis</taxon>
        <taxon>Mucoromycota</taxon>
        <taxon>Mortierellomycotina</taxon>
        <taxon>Mortierellomycetes</taxon>
        <taxon>Mortierellales</taxon>
        <taxon>Mortierellaceae</taxon>
        <taxon>Modicella</taxon>
    </lineage>
</organism>
<keyword evidence="3" id="KW-1185">Reference proteome</keyword>
<feature type="region of interest" description="Disordered" evidence="1">
    <location>
        <begin position="270"/>
        <end position="321"/>
    </location>
</feature>
<gene>
    <name evidence="2" type="ORF">BGZ65_005279</name>
</gene>